<reference evidence="1" key="1">
    <citation type="submission" date="2020-03" db="EMBL/GenBank/DDBJ databases">
        <title>The deep terrestrial virosphere.</title>
        <authorList>
            <person name="Holmfeldt K."/>
            <person name="Nilsson E."/>
            <person name="Simone D."/>
            <person name="Lopez-Fernandez M."/>
            <person name="Wu X."/>
            <person name="de Brujin I."/>
            <person name="Lundin D."/>
            <person name="Andersson A."/>
            <person name="Bertilsson S."/>
            <person name="Dopson M."/>
        </authorList>
    </citation>
    <scope>NUCLEOTIDE SEQUENCE</scope>
    <source>
        <strain evidence="1">TM448A00980</strain>
    </source>
</reference>
<protein>
    <submittedName>
        <fullName evidence="1">Uncharacterized protein</fullName>
    </submittedName>
</protein>
<organism evidence="1">
    <name type="scientific">viral metagenome</name>
    <dbReference type="NCBI Taxonomy" id="1070528"/>
    <lineage>
        <taxon>unclassified sequences</taxon>
        <taxon>metagenomes</taxon>
        <taxon>organismal metagenomes</taxon>
    </lineage>
</organism>
<gene>
    <name evidence="1" type="ORF">TM448A00980_0010</name>
</gene>
<proteinExistence type="predicted"/>
<evidence type="ECO:0000313" key="1">
    <source>
        <dbReference type="EMBL" id="QJA48517.1"/>
    </source>
</evidence>
<name>A0A6H1ZMG5_9ZZZZ</name>
<dbReference type="AlphaFoldDB" id="A0A6H1ZMG5"/>
<dbReference type="EMBL" id="MT144088">
    <property type="protein sequence ID" value="QJA48517.1"/>
    <property type="molecule type" value="Genomic_DNA"/>
</dbReference>
<sequence length="57" mass="6658">MQENNKKVEEFLSCFESIRQSAKSLGKGINEADKLLEFFSMRIEQELGKLKNIKNHK</sequence>
<accession>A0A6H1ZMG5</accession>